<keyword evidence="3" id="KW-1185">Reference proteome</keyword>
<dbReference type="AlphaFoldDB" id="A0A1B7N470"/>
<dbReference type="InterPro" id="IPR046521">
    <property type="entry name" value="DUF6698"/>
</dbReference>
<dbReference type="STRING" id="1314800.A0A1B7N470"/>
<organism evidence="2 3">
    <name type="scientific">Rhizopogon vinicolor AM-OR11-026</name>
    <dbReference type="NCBI Taxonomy" id="1314800"/>
    <lineage>
        <taxon>Eukaryota</taxon>
        <taxon>Fungi</taxon>
        <taxon>Dikarya</taxon>
        <taxon>Basidiomycota</taxon>
        <taxon>Agaricomycotina</taxon>
        <taxon>Agaricomycetes</taxon>
        <taxon>Agaricomycetidae</taxon>
        <taxon>Boletales</taxon>
        <taxon>Suillineae</taxon>
        <taxon>Rhizopogonaceae</taxon>
        <taxon>Rhizopogon</taxon>
    </lineage>
</organism>
<sequence>MEFEELNPHRSDLDEDRQYEDGTTQSLQDYYVPRGISRNLTRIQAYMDKVNSGEKKISAKQWPSMFYDMSLYDPKNKKQGFLRSRVVIQAWRHIFTGPLSAVSKERTGCPSKPRKGRMHHLTEPGARNILYVICQISFSVSSAEAWTSVIGTMDLAELYYKSLDLVELYADEQWVKDLLKFWKDEAPGTIEKRLFKRCRVLQPLMSLGPRTTWMTSFEMTMFLKMILTMDVTDTRDIEAPMLASTTMLSRLPNAKTLVKVMTVANMTTVANVTIEAGLPHAAGGSYAPGTPHLPLERPSLELSTLSPPLSSSPARRHTARGRSRGRGKAMSRH</sequence>
<protein>
    <submittedName>
        <fullName evidence="2">Uncharacterized protein</fullName>
    </submittedName>
</protein>
<evidence type="ECO:0000313" key="3">
    <source>
        <dbReference type="Proteomes" id="UP000092154"/>
    </source>
</evidence>
<evidence type="ECO:0000256" key="1">
    <source>
        <dbReference type="SAM" id="MobiDB-lite"/>
    </source>
</evidence>
<feature type="compositionally biased region" description="Basic residues" evidence="1">
    <location>
        <begin position="314"/>
        <end position="333"/>
    </location>
</feature>
<feature type="region of interest" description="Disordered" evidence="1">
    <location>
        <begin position="1"/>
        <end position="24"/>
    </location>
</feature>
<dbReference type="Proteomes" id="UP000092154">
    <property type="component" value="Unassembled WGS sequence"/>
</dbReference>
<dbReference type="Pfam" id="PF20414">
    <property type="entry name" value="DUF6698"/>
    <property type="match status" value="1"/>
</dbReference>
<evidence type="ECO:0000313" key="2">
    <source>
        <dbReference type="EMBL" id="OAX39646.1"/>
    </source>
</evidence>
<reference evidence="2 3" key="1">
    <citation type="submission" date="2016-06" db="EMBL/GenBank/DDBJ databases">
        <title>Comparative genomics of the ectomycorrhizal sister species Rhizopogon vinicolor and Rhizopogon vesiculosus (Basidiomycota: Boletales) reveals a divergence of the mating type B locus.</title>
        <authorList>
            <consortium name="DOE Joint Genome Institute"/>
            <person name="Mujic A.B."/>
            <person name="Kuo A."/>
            <person name="Tritt A."/>
            <person name="Lipzen A."/>
            <person name="Chen C."/>
            <person name="Johnson J."/>
            <person name="Sharma A."/>
            <person name="Barry K."/>
            <person name="Grigoriev I.V."/>
            <person name="Spatafora J.W."/>
        </authorList>
    </citation>
    <scope>NUCLEOTIDE SEQUENCE [LARGE SCALE GENOMIC DNA]</scope>
    <source>
        <strain evidence="2 3">AM-OR11-026</strain>
    </source>
</reference>
<gene>
    <name evidence="2" type="ORF">K503DRAFT_865273</name>
</gene>
<dbReference type="EMBL" id="KV448242">
    <property type="protein sequence ID" value="OAX39646.1"/>
    <property type="molecule type" value="Genomic_DNA"/>
</dbReference>
<accession>A0A1B7N470</accession>
<dbReference type="InParanoid" id="A0A1B7N470"/>
<feature type="compositionally biased region" description="Low complexity" evidence="1">
    <location>
        <begin position="300"/>
        <end position="313"/>
    </location>
</feature>
<feature type="compositionally biased region" description="Basic and acidic residues" evidence="1">
    <location>
        <begin position="1"/>
        <end position="12"/>
    </location>
</feature>
<dbReference type="OrthoDB" id="2675584at2759"/>
<proteinExistence type="predicted"/>
<feature type="region of interest" description="Disordered" evidence="1">
    <location>
        <begin position="288"/>
        <end position="333"/>
    </location>
</feature>
<name>A0A1B7N470_9AGAM</name>